<dbReference type="Proteomes" id="UP000292036">
    <property type="component" value="Unassembled WGS sequence"/>
</dbReference>
<reference evidence="2 3" key="1">
    <citation type="submission" date="2019-02" db="EMBL/GenBank/DDBJ databases">
        <title>The genomic architecture of introgression among sibling species of bacteria.</title>
        <authorList>
            <person name="Cavassim M.I.A."/>
            <person name="Moeskjaer S."/>
            <person name="Moslemi C."/>
            <person name="Fields B."/>
            <person name="Bachmann A."/>
            <person name="Vilhjalmsson B."/>
            <person name="Schierup M.H."/>
            <person name="Young J.P.W."/>
            <person name="Andersen S.U."/>
        </authorList>
    </citation>
    <scope>NUCLEOTIDE SEQUENCE [LARGE SCALE GENOMIC DNA]</scope>
    <source>
        <strain evidence="2 3">SM151B</strain>
    </source>
</reference>
<evidence type="ECO:0000313" key="3">
    <source>
        <dbReference type="Proteomes" id="UP000292036"/>
    </source>
</evidence>
<dbReference type="AlphaFoldDB" id="A0ABD7PRP3"/>
<gene>
    <name evidence="2" type="ORF">ELI19_09350</name>
</gene>
<feature type="region of interest" description="Disordered" evidence="1">
    <location>
        <begin position="1"/>
        <end position="81"/>
    </location>
</feature>
<evidence type="ECO:0000313" key="2">
    <source>
        <dbReference type="EMBL" id="TAW29675.1"/>
    </source>
</evidence>
<proteinExistence type="predicted"/>
<dbReference type="EMBL" id="SIPS01000001">
    <property type="protein sequence ID" value="TAW29675.1"/>
    <property type="molecule type" value="Genomic_DNA"/>
</dbReference>
<protein>
    <submittedName>
        <fullName evidence="2">Uncharacterized protein</fullName>
    </submittedName>
</protein>
<name>A0ABD7PRP3_RHILE</name>
<organism evidence="2 3">
    <name type="scientific">Rhizobium leguminosarum</name>
    <dbReference type="NCBI Taxonomy" id="384"/>
    <lineage>
        <taxon>Bacteria</taxon>
        <taxon>Pseudomonadati</taxon>
        <taxon>Pseudomonadota</taxon>
        <taxon>Alphaproteobacteria</taxon>
        <taxon>Hyphomicrobiales</taxon>
        <taxon>Rhizobiaceae</taxon>
        <taxon>Rhizobium/Agrobacterium group</taxon>
        <taxon>Rhizobium</taxon>
    </lineage>
</organism>
<accession>A0ABD7PRP3</accession>
<comment type="caution">
    <text evidence="2">The sequence shown here is derived from an EMBL/GenBank/DDBJ whole genome shotgun (WGS) entry which is preliminary data.</text>
</comment>
<sequence>MAAPHPNLAGVEPLVSTRPADPRKRGEGTCPARGQWGTERSRHVPFSPPAGRRWRQPDEGQAAISWSEADRPQDQMINAVP</sequence>
<evidence type="ECO:0000256" key="1">
    <source>
        <dbReference type="SAM" id="MobiDB-lite"/>
    </source>
</evidence>